<organism evidence="4 5">
    <name type="scientific">Muriicola marianensis</name>
    <dbReference type="NCBI Taxonomy" id="1324801"/>
    <lineage>
        <taxon>Bacteria</taxon>
        <taxon>Pseudomonadati</taxon>
        <taxon>Bacteroidota</taxon>
        <taxon>Flavobacteriia</taxon>
        <taxon>Flavobacteriales</taxon>
        <taxon>Flavobacteriaceae</taxon>
        <taxon>Muriicola</taxon>
    </lineage>
</organism>
<comment type="caution">
    <text evidence="4">The sequence shown here is derived from an EMBL/GenBank/DDBJ whole genome shotgun (WGS) entry which is preliminary data.</text>
</comment>
<dbReference type="InterPro" id="IPR051781">
    <property type="entry name" value="Metallo-dep_Hydrolase"/>
</dbReference>
<sequence>MKMKYFVLAFAWLSTCTLFSQDYFPKNDGVKAENNNYTALTHARIYVSPSQVIEDGTLLIRNGKVVSVGTNVNIPANSVRIDLKGKYIYPSFIDVYSTFGVEQPKRPSGGGRSAQYDPSREGFYWNDHIMPEADAINSFTYNDKDAKALREAGFGVVNSHIQDGIARGSGVLIALRAEGNDAERIVDDNSAQYFSFDRSIIKNQSYPTSLMGAMALLRQMYNDASWYQKGMVATKDRSLEALIENRGMMQIFAAGDAGHVLRADKIGDAFGVQYAILGGGNEFEMIDEIKATNAKLIIPLNFPDAYDVSDPFQADYVALKDMRYWNQAPSNPKVLAENGVAFSITLHDLKSPSELKDKLAKAITYGLSETKALEALTTVPASILGKSDLIGSLQAGRYANFLITSGNVFDKETTLYENWVQGQKHIVNPMDQKDIRGTYDLRVSGETYELAISGEPSKPKAEIKQDTVKIESKFKYDGDWVTLTLTTPDEEVYRMTARITPGEDNLSGRVLLPNGGDSTFSAAKKAGPEEKSSEKKEEVAGPPVVMPVKFPNVGYGYAQRKTAEDILFRNATVWTGESEGILQNTDVLVRNGKIARIGQNLSPGSAKVIDATGKHLTAGIIDEHSHIAGLAINEAGQNSSAEVKMTDVVDPKDMDLYRNLAGGVTTVQLLHGSANPIGGRSAILRLKWGESADKLIFENSPKFIKFALGENVKQSNWSSNSRFPQTRMGVEQVFVNYFQRAKEYDALKKSGKPYRYDEEMEVLAEILNGERFISCHSYVQSEINMLMKVAEKFGFRVNTFTHILEGYKVADKMAEHGVGGSTFSDWWAYKFEVNDAIPYNAAIMASEGVTVAINSDDAEMSRRLNQEAGKTIKYGGMSEEEAWKTVTLNPAKLLHIDDRVGSIKVGKEADLVLWNAHPMSVYAKAEKTLIQGVTYFDLEEDKALREAIKKERSQLVKMMIDEKNGGSKTQRPVQRKKERFNCDSL</sequence>
<dbReference type="InterPro" id="IPR032466">
    <property type="entry name" value="Metal_Hydrolase"/>
</dbReference>
<evidence type="ECO:0000313" key="4">
    <source>
        <dbReference type="EMBL" id="GGD57498.1"/>
    </source>
</evidence>
<dbReference type="PANTHER" id="PTHR43135:SF3">
    <property type="entry name" value="ALPHA-D-RIBOSE 1-METHYLPHOSPHONATE 5-TRIPHOSPHATE DIPHOSPHATASE"/>
    <property type="match status" value="1"/>
</dbReference>
<dbReference type="PANTHER" id="PTHR43135">
    <property type="entry name" value="ALPHA-D-RIBOSE 1-METHYLPHOSPHONATE 5-TRIPHOSPHATE DIPHOSPHATASE"/>
    <property type="match status" value="1"/>
</dbReference>
<keyword evidence="5" id="KW-1185">Reference proteome</keyword>
<dbReference type="Gene3D" id="2.30.40.10">
    <property type="entry name" value="Urease, subunit C, domain 1"/>
    <property type="match status" value="2"/>
</dbReference>
<dbReference type="RefSeq" id="WP_188371110.1">
    <property type="nucleotide sequence ID" value="NZ_BMFH01000002.1"/>
</dbReference>
<dbReference type="EMBL" id="BMFH01000002">
    <property type="protein sequence ID" value="GGD57498.1"/>
    <property type="molecule type" value="Genomic_DNA"/>
</dbReference>
<protein>
    <submittedName>
        <fullName evidence="4">Periplasmic amidohydrolase</fullName>
    </submittedName>
</protein>
<evidence type="ECO:0000313" key="5">
    <source>
        <dbReference type="Proteomes" id="UP000625780"/>
    </source>
</evidence>
<feature type="domain" description="Amidohydrolase-related" evidence="3">
    <location>
        <begin position="617"/>
        <end position="924"/>
    </location>
</feature>
<dbReference type="Gene3D" id="3.20.20.140">
    <property type="entry name" value="Metal-dependent hydrolases"/>
    <property type="match status" value="2"/>
</dbReference>
<proteinExistence type="predicted"/>
<evidence type="ECO:0000256" key="2">
    <source>
        <dbReference type="SAM" id="SignalP"/>
    </source>
</evidence>
<feature type="region of interest" description="Disordered" evidence="1">
    <location>
        <begin position="513"/>
        <end position="540"/>
    </location>
</feature>
<feature type="compositionally biased region" description="Basic and acidic residues" evidence="1">
    <location>
        <begin position="526"/>
        <end position="539"/>
    </location>
</feature>
<keyword evidence="2" id="KW-0732">Signal</keyword>
<dbReference type="InterPro" id="IPR006680">
    <property type="entry name" value="Amidohydro-rel"/>
</dbReference>
<feature type="signal peptide" evidence="2">
    <location>
        <begin position="1"/>
        <end position="20"/>
    </location>
</feature>
<evidence type="ECO:0000259" key="3">
    <source>
        <dbReference type="Pfam" id="PF01979"/>
    </source>
</evidence>
<dbReference type="Pfam" id="PF01979">
    <property type="entry name" value="Amidohydro_1"/>
    <property type="match status" value="1"/>
</dbReference>
<dbReference type="SUPFAM" id="SSF51338">
    <property type="entry name" value="Composite domain of metallo-dependent hydrolases"/>
    <property type="match status" value="2"/>
</dbReference>
<gene>
    <name evidence="4" type="ORF">GCM10011361_25060</name>
</gene>
<feature type="chain" id="PRO_5047202911" evidence="2">
    <location>
        <begin position="21"/>
        <end position="985"/>
    </location>
</feature>
<dbReference type="InterPro" id="IPR011059">
    <property type="entry name" value="Metal-dep_hydrolase_composite"/>
</dbReference>
<dbReference type="CDD" id="cd01309">
    <property type="entry name" value="Met_dep_hydrolase_C"/>
    <property type="match status" value="1"/>
</dbReference>
<evidence type="ECO:0000256" key="1">
    <source>
        <dbReference type="SAM" id="MobiDB-lite"/>
    </source>
</evidence>
<reference evidence="5" key="1">
    <citation type="journal article" date="2019" name="Int. J. Syst. Evol. Microbiol.">
        <title>The Global Catalogue of Microorganisms (GCM) 10K type strain sequencing project: providing services to taxonomists for standard genome sequencing and annotation.</title>
        <authorList>
            <consortium name="The Broad Institute Genomics Platform"/>
            <consortium name="The Broad Institute Genome Sequencing Center for Infectious Disease"/>
            <person name="Wu L."/>
            <person name="Ma J."/>
        </authorList>
    </citation>
    <scope>NUCLEOTIDE SEQUENCE [LARGE SCALE GENOMIC DNA]</scope>
    <source>
        <strain evidence="5">CGMCC 1.12606</strain>
    </source>
</reference>
<dbReference type="Proteomes" id="UP000625780">
    <property type="component" value="Unassembled WGS sequence"/>
</dbReference>
<name>A0ABQ1R8B4_9FLAO</name>
<accession>A0ABQ1R8B4</accession>
<feature type="region of interest" description="Disordered" evidence="1">
    <location>
        <begin position="962"/>
        <end position="985"/>
    </location>
</feature>
<dbReference type="SUPFAM" id="SSF51556">
    <property type="entry name" value="Metallo-dependent hydrolases"/>
    <property type="match status" value="1"/>
</dbReference>